<keyword evidence="3" id="KW-1185">Reference proteome</keyword>
<dbReference type="InterPro" id="IPR049450">
    <property type="entry name" value="ACOT8-like_C"/>
</dbReference>
<protein>
    <recommendedName>
        <fullName evidence="1">Acyl-CoA thioesterase-like C-terminal domain-containing protein</fullName>
    </recommendedName>
</protein>
<dbReference type="Pfam" id="PF20789">
    <property type="entry name" value="4HBT_3C"/>
    <property type="match status" value="1"/>
</dbReference>
<sequence>MSTMPEDIVSAPENPYPDFEEAFRIIKIDDYHYKGAHSLTLPIKQARGVYGGHMISQSLLVAIESTRNPQTNKVMIPDSYHSYFIGAGSAKTPMNYAVEKIYDDEMMSKRYITSEQQGRKKLVCMVSLRKPGTTPLHKRDLDESIPVPPLQAKYPDINKLYQVEHSGFVRNAYSKEFMDYRECPEEKDQYASERWLTVFGGIKNIPEPGTEHETIVEHLPNAINETEPVTKTILRPLHSKSFRDPMFNYVGLANLSDSAFITTMPRILHLPWDPSIERSGTYDSGTDALLLMRHSLNVLHIFHYNAMSLDHHMYFHNDDYTPNDESSFDVCKDWLTFTYQMKRLSNSRLLCRGYFFNDKGKCVATVVQEGLALVYEGVGETADKTKL</sequence>
<proteinExistence type="predicted"/>
<evidence type="ECO:0000313" key="3">
    <source>
        <dbReference type="Proteomes" id="UP000694255"/>
    </source>
</evidence>
<evidence type="ECO:0000313" key="2">
    <source>
        <dbReference type="EMBL" id="KAG7665876.1"/>
    </source>
</evidence>
<accession>A0A8J5QSN1</accession>
<dbReference type="PANTHER" id="PTHR11066">
    <property type="entry name" value="ACYL-COA THIOESTERASE"/>
    <property type="match status" value="1"/>
</dbReference>
<reference evidence="2 3" key="1">
    <citation type="journal article" date="2021" name="DNA Res.">
        <title>Genome analysis of Candida subhashii reveals its hybrid nature and dual mitochondrial genome conformations.</title>
        <authorList>
            <person name="Mixao V."/>
            <person name="Hegedusova E."/>
            <person name="Saus E."/>
            <person name="Pryszcz L.P."/>
            <person name="Cillingova A."/>
            <person name="Nosek J."/>
            <person name="Gabaldon T."/>
        </authorList>
    </citation>
    <scope>NUCLEOTIDE SEQUENCE [LARGE SCALE GENOMIC DNA]</scope>
    <source>
        <strain evidence="2 3">CBS 10753</strain>
    </source>
</reference>
<comment type="caution">
    <text evidence="2">The sequence shown here is derived from an EMBL/GenBank/DDBJ whole genome shotgun (WGS) entry which is preliminary data.</text>
</comment>
<dbReference type="GO" id="GO:0005782">
    <property type="term" value="C:peroxisomal matrix"/>
    <property type="evidence" value="ECO:0007669"/>
    <property type="project" value="TreeGrafter"/>
</dbReference>
<dbReference type="RefSeq" id="XP_049266108.1">
    <property type="nucleotide sequence ID" value="XM_049409032.1"/>
</dbReference>
<dbReference type="GeneID" id="73467300"/>
<dbReference type="CDD" id="cd03444">
    <property type="entry name" value="Thioesterase_II_repeat1"/>
    <property type="match status" value="1"/>
</dbReference>
<name>A0A8J5QSN1_9ASCO</name>
<dbReference type="EMBL" id="JAGSYN010000045">
    <property type="protein sequence ID" value="KAG7665876.1"/>
    <property type="molecule type" value="Genomic_DNA"/>
</dbReference>
<dbReference type="GO" id="GO:0006637">
    <property type="term" value="P:acyl-CoA metabolic process"/>
    <property type="evidence" value="ECO:0007669"/>
    <property type="project" value="InterPro"/>
</dbReference>
<dbReference type="PANTHER" id="PTHR11066:SF34">
    <property type="entry name" value="ACYL-COENZYME A THIOESTERASE 8"/>
    <property type="match status" value="1"/>
</dbReference>
<gene>
    <name evidence="2" type="ORF">J8A68_000499</name>
</gene>
<dbReference type="GO" id="GO:0047617">
    <property type="term" value="F:fatty acyl-CoA hydrolase activity"/>
    <property type="evidence" value="ECO:0007669"/>
    <property type="project" value="InterPro"/>
</dbReference>
<dbReference type="AlphaFoldDB" id="A0A8J5QSN1"/>
<dbReference type="Proteomes" id="UP000694255">
    <property type="component" value="Unassembled WGS sequence"/>
</dbReference>
<organism evidence="2 3">
    <name type="scientific">[Candida] subhashii</name>
    <dbReference type="NCBI Taxonomy" id="561895"/>
    <lineage>
        <taxon>Eukaryota</taxon>
        <taxon>Fungi</taxon>
        <taxon>Dikarya</taxon>
        <taxon>Ascomycota</taxon>
        <taxon>Saccharomycotina</taxon>
        <taxon>Pichiomycetes</taxon>
        <taxon>Debaryomycetaceae</taxon>
        <taxon>Spathaspora</taxon>
    </lineage>
</organism>
<feature type="domain" description="Acyl-CoA thioesterase-like C-terminal" evidence="1">
    <location>
        <begin position="231"/>
        <end position="371"/>
    </location>
</feature>
<dbReference type="GO" id="GO:0009062">
    <property type="term" value="P:fatty acid catabolic process"/>
    <property type="evidence" value="ECO:0007669"/>
    <property type="project" value="TreeGrafter"/>
</dbReference>
<evidence type="ECO:0000259" key="1">
    <source>
        <dbReference type="Pfam" id="PF20789"/>
    </source>
</evidence>
<dbReference type="OrthoDB" id="68328at2759"/>
<dbReference type="InterPro" id="IPR003703">
    <property type="entry name" value="Acyl_CoA_thio"/>
</dbReference>
<dbReference type="CDD" id="cd03445">
    <property type="entry name" value="Thioesterase_II_repeat2"/>
    <property type="match status" value="1"/>
</dbReference>